<accession>A0A923FXL8</accession>
<dbReference type="InterPro" id="IPR006143">
    <property type="entry name" value="RND_pump_MFP"/>
</dbReference>
<dbReference type="InterPro" id="IPR058625">
    <property type="entry name" value="MdtA-like_BSH"/>
</dbReference>
<dbReference type="SUPFAM" id="SSF111369">
    <property type="entry name" value="HlyD-like secretion proteins"/>
    <property type="match status" value="1"/>
</dbReference>
<feature type="domain" description="Multidrug resistance protein MdtA-like C-terminal permuted SH3" evidence="8">
    <location>
        <begin position="324"/>
        <end position="352"/>
    </location>
</feature>
<evidence type="ECO:0000313" key="10">
    <source>
        <dbReference type="EMBL" id="MBV4537756.1"/>
    </source>
</evidence>
<evidence type="ECO:0000256" key="1">
    <source>
        <dbReference type="ARBA" id="ARBA00004196"/>
    </source>
</evidence>
<protein>
    <submittedName>
        <fullName evidence="9">Efflux RND transporter periplasmic adaptor subunit</fullName>
    </submittedName>
</protein>
<dbReference type="EMBL" id="JABWRE020000001">
    <property type="protein sequence ID" value="MBV4537756.1"/>
    <property type="molecule type" value="Genomic_DNA"/>
</dbReference>
<comment type="similarity">
    <text evidence="2">Belongs to the membrane fusion protein (MFP) (TC 8.A.1) family.</text>
</comment>
<dbReference type="AlphaFoldDB" id="A0A923FXL8"/>
<evidence type="ECO:0000259" key="6">
    <source>
        <dbReference type="Pfam" id="PF25917"/>
    </source>
</evidence>
<dbReference type="Pfam" id="PF25876">
    <property type="entry name" value="HH_MFP_RND"/>
    <property type="match status" value="1"/>
</dbReference>
<dbReference type="Proteomes" id="UP000599879">
    <property type="component" value="Unassembled WGS sequence"/>
</dbReference>
<dbReference type="Gene3D" id="2.40.30.170">
    <property type="match status" value="1"/>
</dbReference>
<dbReference type="InterPro" id="IPR058624">
    <property type="entry name" value="MdtA-like_HH"/>
</dbReference>
<feature type="domain" description="CusB-like beta-barrel" evidence="7">
    <location>
        <begin position="201"/>
        <end position="271"/>
    </location>
</feature>
<evidence type="ECO:0000256" key="3">
    <source>
        <dbReference type="ARBA" id="ARBA00022448"/>
    </source>
</evidence>
<comment type="subcellular location">
    <subcellularLocation>
        <location evidence="1">Cell envelope</location>
    </subcellularLocation>
</comment>
<dbReference type="GO" id="GO:0015562">
    <property type="term" value="F:efflux transmembrane transporter activity"/>
    <property type="evidence" value="ECO:0007669"/>
    <property type="project" value="TreeGrafter"/>
</dbReference>
<dbReference type="PANTHER" id="PTHR30469">
    <property type="entry name" value="MULTIDRUG RESISTANCE PROTEIN MDTA"/>
    <property type="match status" value="1"/>
</dbReference>
<reference evidence="10" key="3">
    <citation type="submission" date="2021-06" db="EMBL/GenBank/DDBJ databases">
        <title>Updating the genus Pseudomonas: Description of 43 new species and partition of the Pseudomonas putida group.</title>
        <authorList>
            <person name="Girard L."/>
            <person name="Lood C."/>
            <person name="Vandamme P."/>
            <person name="Rokni-Zadeh H."/>
            <person name="Van Noort V."/>
            <person name="Hofte M."/>
            <person name="Lavigne R."/>
            <person name="De Mot R."/>
        </authorList>
    </citation>
    <scope>NUCLEOTIDE SEQUENCE</scope>
    <source>
        <strain evidence="10">SWRI10</strain>
    </source>
</reference>
<dbReference type="Pfam" id="PF25917">
    <property type="entry name" value="BSH_RND"/>
    <property type="match status" value="1"/>
</dbReference>
<keyword evidence="3" id="KW-0813">Transport</keyword>
<dbReference type="EMBL" id="JABWRE010000003">
    <property type="protein sequence ID" value="MBC3440339.1"/>
    <property type="molecule type" value="Genomic_DNA"/>
</dbReference>
<feature type="domain" description="Multidrug resistance protein MdtA-like barrel-sandwich hybrid" evidence="6">
    <location>
        <begin position="70"/>
        <end position="189"/>
    </location>
</feature>
<reference evidence="9" key="1">
    <citation type="journal article" date="2020" name="Microorganisms">
        <title>Reliable Identification of Environmental Pseudomonas Isolates Using the rpoD Gene.</title>
        <authorList>
            <consortium name="The Broad Institute Genome Sequencing Platform"/>
            <person name="Girard L."/>
            <person name="Lood C."/>
            <person name="Rokni-Zadeh H."/>
            <person name="van Noort V."/>
            <person name="Lavigne R."/>
            <person name="De Mot R."/>
        </authorList>
    </citation>
    <scope>NUCLEOTIDE SEQUENCE</scope>
    <source>
        <strain evidence="9">SWRI10</strain>
    </source>
</reference>
<dbReference type="Gene3D" id="1.10.287.470">
    <property type="entry name" value="Helix hairpin bin"/>
    <property type="match status" value="1"/>
</dbReference>
<dbReference type="Pfam" id="PF25954">
    <property type="entry name" value="Beta-barrel_RND_2"/>
    <property type="match status" value="1"/>
</dbReference>
<name>A0A923FXL8_9PSED</name>
<evidence type="ECO:0000256" key="4">
    <source>
        <dbReference type="ARBA" id="ARBA00023054"/>
    </source>
</evidence>
<evidence type="ECO:0000259" key="8">
    <source>
        <dbReference type="Pfam" id="PF25967"/>
    </source>
</evidence>
<dbReference type="Pfam" id="PF25967">
    <property type="entry name" value="RND-MFP_C"/>
    <property type="match status" value="1"/>
</dbReference>
<organism evidence="9">
    <name type="scientific">Pseudomonas urmiensis</name>
    <dbReference type="NCBI Taxonomy" id="2745493"/>
    <lineage>
        <taxon>Bacteria</taxon>
        <taxon>Pseudomonadati</taxon>
        <taxon>Pseudomonadota</taxon>
        <taxon>Gammaproteobacteria</taxon>
        <taxon>Pseudomonadales</taxon>
        <taxon>Pseudomonadaceae</taxon>
        <taxon>Pseudomonas</taxon>
    </lineage>
</organism>
<dbReference type="PANTHER" id="PTHR30469:SF11">
    <property type="entry name" value="BLL4320 PROTEIN"/>
    <property type="match status" value="1"/>
</dbReference>
<dbReference type="FunFam" id="2.40.30.170:FF:000010">
    <property type="entry name" value="Efflux RND transporter periplasmic adaptor subunit"/>
    <property type="match status" value="1"/>
</dbReference>
<dbReference type="RefSeq" id="WP_186553899.1">
    <property type="nucleotide sequence ID" value="NZ_JABWRE020000001.1"/>
</dbReference>
<evidence type="ECO:0000256" key="2">
    <source>
        <dbReference type="ARBA" id="ARBA00009477"/>
    </source>
</evidence>
<feature type="domain" description="Multidrug resistance protein MdtA-like alpha-helical hairpin" evidence="5">
    <location>
        <begin position="107"/>
        <end position="163"/>
    </location>
</feature>
<dbReference type="Gene3D" id="2.40.50.100">
    <property type="match status" value="1"/>
</dbReference>
<keyword evidence="4" id="KW-0175">Coiled coil</keyword>
<proteinExistence type="inferred from homology"/>
<dbReference type="Gene3D" id="2.40.420.20">
    <property type="match status" value="1"/>
</dbReference>
<evidence type="ECO:0000259" key="5">
    <source>
        <dbReference type="Pfam" id="PF25876"/>
    </source>
</evidence>
<sequence length="384" mass="41061">MLRRRMLIMLAVVLLIVLILGGIKAFSIYNQIQVFTAPKPPISVAAATAEQRPWQQRLPAVGSLKALQGVDLSLEVAGTVKSLHFDSGQQVKAGQLLLQLDSDAETALLGTAQADLGLAKVDFGRGSQLVGDQAISRGEFDRLTAQYRRNQAVVDQLKASLAKKSIKAPFSGTIGIRQVDVGDFLASGTVIATLQDVSSLYVDFNVPEQALPQLSLGQQVLVQVGAYPEQTFPASLSAINPKVEESTRNLLVRATLANPERKLLPGMFANLLILLPDPRPQVVVPESAITYTLYGNSVYVVSAKKDKGGQPETNAEGQPVLIAEQRTVQTGERRDGVVVISEGLKAGDQVVSAGQLKLTSGAPIRIAPDHALQRQNAPNAQRAD</sequence>
<dbReference type="InterPro" id="IPR058627">
    <property type="entry name" value="MdtA-like_C"/>
</dbReference>
<evidence type="ECO:0000313" key="9">
    <source>
        <dbReference type="EMBL" id="MBC3440339.1"/>
    </source>
</evidence>
<comment type="caution">
    <text evidence="9">The sequence shown here is derived from an EMBL/GenBank/DDBJ whole genome shotgun (WGS) entry which is preliminary data.</text>
</comment>
<dbReference type="NCBIfam" id="TIGR01730">
    <property type="entry name" value="RND_mfp"/>
    <property type="match status" value="1"/>
</dbReference>
<dbReference type="InterPro" id="IPR058792">
    <property type="entry name" value="Beta-barrel_RND_2"/>
</dbReference>
<reference evidence="9" key="2">
    <citation type="submission" date="2020-07" db="EMBL/GenBank/DDBJ databases">
        <authorList>
            <person name="Lood C."/>
            <person name="Girard L."/>
        </authorList>
    </citation>
    <scope>NUCLEOTIDE SEQUENCE</scope>
    <source>
        <strain evidence="9">SWRI10</strain>
    </source>
</reference>
<gene>
    <name evidence="10" type="ORF">HU737_017445</name>
    <name evidence="9" type="ORF">HU737_06595</name>
</gene>
<evidence type="ECO:0000259" key="7">
    <source>
        <dbReference type="Pfam" id="PF25954"/>
    </source>
</evidence>
<dbReference type="GO" id="GO:1990281">
    <property type="term" value="C:efflux pump complex"/>
    <property type="evidence" value="ECO:0007669"/>
    <property type="project" value="TreeGrafter"/>
</dbReference>